<dbReference type="InterPro" id="IPR036236">
    <property type="entry name" value="Znf_C2H2_sf"/>
</dbReference>
<proteinExistence type="predicted"/>
<protein>
    <submittedName>
        <fullName evidence="11">Cell growth-regulating nucleolar protein</fullName>
    </submittedName>
</protein>
<dbReference type="Pfam" id="PF08790">
    <property type="entry name" value="zf-LYAR"/>
    <property type="match status" value="1"/>
</dbReference>
<dbReference type="FunFam" id="3.30.1490.490:FF:000001">
    <property type="entry name" value="cell growth-regulating nucleolar protein-like"/>
    <property type="match status" value="1"/>
</dbReference>
<reference evidence="11" key="1">
    <citation type="submission" date="2023-03" db="EMBL/GenBank/DDBJ databases">
        <authorList>
            <person name="Steffen K."/>
            <person name="Cardenas P."/>
        </authorList>
    </citation>
    <scope>NUCLEOTIDE SEQUENCE</scope>
</reference>
<keyword evidence="3" id="KW-0677">Repeat</keyword>
<evidence type="ECO:0000256" key="1">
    <source>
        <dbReference type="ARBA" id="ARBA00004123"/>
    </source>
</evidence>
<evidence type="ECO:0000256" key="4">
    <source>
        <dbReference type="ARBA" id="ARBA00022771"/>
    </source>
</evidence>
<evidence type="ECO:0000256" key="9">
    <source>
        <dbReference type="SAM" id="MobiDB-lite"/>
    </source>
</evidence>
<dbReference type="PANTHER" id="PTHR13100">
    <property type="entry name" value="CELL GROWTH-REGULATING NUCLEOLAR PROTEIN LYAR"/>
    <property type="match status" value="1"/>
</dbReference>
<dbReference type="GO" id="GO:0000122">
    <property type="term" value="P:negative regulation of transcription by RNA polymerase II"/>
    <property type="evidence" value="ECO:0007669"/>
    <property type="project" value="UniProtKB-ARBA"/>
</dbReference>
<organism evidence="11 12">
    <name type="scientific">Geodia barretti</name>
    <name type="common">Barrett's horny sponge</name>
    <dbReference type="NCBI Taxonomy" id="519541"/>
    <lineage>
        <taxon>Eukaryota</taxon>
        <taxon>Metazoa</taxon>
        <taxon>Porifera</taxon>
        <taxon>Demospongiae</taxon>
        <taxon>Heteroscleromorpha</taxon>
        <taxon>Tetractinellida</taxon>
        <taxon>Astrophorina</taxon>
        <taxon>Geodiidae</taxon>
        <taxon>Geodia</taxon>
    </lineage>
</organism>
<dbReference type="FunFam" id="1.10.10.2100:FF:000002">
    <property type="entry name" value="cell growth-regulating nucleolar protein-like"/>
    <property type="match status" value="1"/>
</dbReference>
<dbReference type="PROSITE" id="PS51804">
    <property type="entry name" value="ZF_C2HC_LYAR"/>
    <property type="match status" value="2"/>
</dbReference>
<dbReference type="InterPro" id="IPR039999">
    <property type="entry name" value="LYAR"/>
</dbReference>
<dbReference type="Gene3D" id="1.10.10.2100">
    <property type="match status" value="1"/>
</dbReference>
<evidence type="ECO:0000256" key="2">
    <source>
        <dbReference type="ARBA" id="ARBA00022723"/>
    </source>
</evidence>
<dbReference type="GO" id="GO:0006364">
    <property type="term" value="P:rRNA processing"/>
    <property type="evidence" value="ECO:0007669"/>
    <property type="project" value="TreeGrafter"/>
</dbReference>
<evidence type="ECO:0000256" key="6">
    <source>
        <dbReference type="ARBA" id="ARBA00023054"/>
    </source>
</evidence>
<evidence type="ECO:0000256" key="5">
    <source>
        <dbReference type="ARBA" id="ARBA00022833"/>
    </source>
</evidence>
<dbReference type="Proteomes" id="UP001174909">
    <property type="component" value="Unassembled WGS sequence"/>
</dbReference>
<gene>
    <name evidence="11" type="ORF">GBAR_LOCUS8902</name>
</gene>
<keyword evidence="6" id="KW-0175">Coiled coil</keyword>
<evidence type="ECO:0000313" key="12">
    <source>
        <dbReference type="Proteomes" id="UP001174909"/>
    </source>
</evidence>
<accession>A0AA35RN58</accession>
<evidence type="ECO:0000256" key="8">
    <source>
        <dbReference type="PROSITE-ProRule" id="PRU01145"/>
    </source>
</evidence>
<comment type="subcellular location">
    <subcellularLocation>
        <location evidence="1">Nucleus</location>
    </subcellularLocation>
</comment>
<evidence type="ECO:0000256" key="7">
    <source>
        <dbReference type="ARBA" id="ARBA00023242"/>
    </source>
</evidence>
<dbReference type="EMBL" id="CASHTH010001346">
    <property type="protein sequence ID" value="CAI8014179.1"/>
    <property type="molecule type" value="Genomic_DNA"/>
</dbReference>
<keyword evidence="7" id="KW-0539">Nucleus</keyword>
<feature type="region of interest" description="Disordered" evidence="9">
    <location>
        <begin position="243"/>
        <end position="302"/>
    </location>
</feature>
<keyword evidence="12" id="KW-1185">Reference proteome</keyword>
<feature type="domain" description="Zinc finger C2H2 LYAR-type" evidence="10">
    <location>
        <begin position="32"/>
        <end position="59"/>
    </location>
</feature>
<dbReference type="PANTHER" id="PTHR13100:SF10">
    <property type="entry name" value="CELL GROWTH-REGULATING NUCLEOLAR PROTEIN"/>
    <property type="match status" value="1"/>
</dbReference>
<dbReference type="AlphaFoldDB" id="A0AA35RN58"/>
<evidence type="ECO:0000256" key="3">
    <source>
        <dbReference type="ARBA" id="ARBA00022737"/>
    </source>
</evidence>
<dbReference type="SUPFAM" id="SSF57667">
    <property type="entry name" value="beta-beta-alpha zinc fingers"/>
    <property type="match status" value="2"/>
</dbReference>
<evidence type="ECO:0000259" key="10">
    <source>
        <dbReference type="Pfam" id="PF08790"/>
    </source>
</evidence>
<feature type="compositionally biased region" description="Basic residues" evidence="9">
    <location>
        <begin position="270"/>
        <end position="279"/>
    </location>
</feature>
<keyword evidence="5" id="KW-0862">Zinc</keyword>
<dbReference type="GO" id="GO:0008270">
    <property type="term" value="F:zinc ion binding"/>
    <property type="evidence" value="ECO:0007669"/>
    <property type="project" value="UniProtKB-KW"/>
</dbReference>
<keyword evidence="2" id="KW-0479">Metal-binding</keyword>
<dbReference type="GO" id="GO:0005730">
    <property type="term" value="C:nucleolus"/>
    <property type="evidence" value="ECO:0007669"/>
    <property type="project" value="TreeGrafter"/>
</dbReference>
<dbReference type="GO" id="GO:0003677">
    <property type="term" value="F:DNA binding"/>
    <property type="evidence" value="ECO:0007669"/>
    <property type="project" value="InterPro"/>
</dbReference>
<feature type="region of interest" description="Disordered" evidence="9">
    <location>
        <begin position="166"/>
        <end position="230"/>
    </location>
</feature>
<keyword evidence="4 8" id="KW-0863">Zinc-finger</keyword>
<sequence>MVFFTCNACGSSLKKNQVEKHYQSECPRCEVLSCMDCGRDFHGDEYAGHTKCISEAEKYQGGLFRESGKAGGGGKGEKKQQEWLERIQGLMADGTKVNPRIARLLERIAQYPNIPRKRAKFENFVKNSVNVRDQTTLGELWDIFSTAIKPAAAVVEIESSSGVIAAEGNEQNEADRSVVTDNGEPSQKEKKKKKKRVEESVGVETCDAPDTDFEQNQTKTTKRRKRVEESVDTCDIDFEQVQTKTKKKKKKKRVEESVETCDIDSEQSRTKKKKKRKHKGEVETMQARSAEVEEDDDSTPTAVEEMEVCRKKKEKTETCC</sequence>
<comment type="caution">
    <text evidence="11">The sequence shown here is derived from an EMBL/GenBank/DDBJ whole genome shotgun (WGS) entry which is preliminary data.</text>
</comment>
<name>A0AA35RN58_GEOBA</name>
<dbReference type="Gene3D" id="3.30.1490.490">
    <property type="match status" value="1"/>
</dbReference>
<evidence type="ECO:0000313" key="11">
    <source>
        <dbReference type="EMBL" id="CAI8014179.1"/>
    </source>
</evidence>
<dbReference type="InterPro" id="IPR014898">
    <property type="entry name" value="Znf_C2H2_LYAR"/>
</dbReference>